<feature type="compositionally biased region" description="Basic residues" evidence="1">
    <location>
        <begin position="1"/>
        <end position="11"/>
    </location>
</feature>
<dbReference type="KEGG" id="mlr:MELLADRAFT_63997"/>
<dbReference type="InParanoid" id="F4RPS5"/>
<feature type="compositionally biased region" description="Basic and acidic residues" evidence="1">
    <location>
        <begin position="49"/>
        <end position="58"/>
    </location>
</feature>
<feature type="compositionally biased region" description="Polar residues" evidence="1">
    <location>
        <begin position="92"/>
        <end position="119"/>
    </location>
</feature>
<dbReference type="EMBL" id="GL883112">
    <property type="protein sequence ID" value="EGG05597.1"/>
    <property type="molecule type" value="Genomic_DNA"/>
</dbReference>
<evidence type="ECO:0000256" key="1">
    <source>
        <dbReference type="SAM" id="MobiDB-lite"/>
    </source>
</evidence>
<feature type="compositionally biased region" description="Basic and acidic residues" evidence="1">
    <location>
        <begin position="22"/>
        <end position="34"/>
    </location>
</feature>
<dbReference type="RefSeq" id="XP_007411086.1">
    <property type="nucleotide sequence ID" value="XM_007411024.1"/>
</dbReference>
<keyword evidence="3" id="KW-1185">Reference proteome</keyword>
<feature type="compositionally biased region" description="Low complexity" evidence="1">
    <location>
        <begin position="146"/>
        <end position="156"/>
    </location>
</feature>
<evidence type="ECO:0000313" key="2">
    <source>
        <dbReference type="EMBL" id="EGG05597.1"/>
    </source>
</evidence>
<feature type="region of interest" description="Disordered" evidence="1">
    <location>
        <begin position="146"/>
        <end position="195"/>
    </location>
</feature>
<reference evidence="3" key="1">
    <citation type="journal article" date="2011" name="Proc. Natl. Acad. Sci. U.S.A.">
        <title>Obligate biotrophy features unraveled by the genomic analysis of rust fungi.</title>
        <authorList>
            <person name="Duplessis S."/>
            <person name="Cuomo C.A."/>
            <person name="Lin Y.-C."/>
            <person name="Aerts A."/>
            <person name="Tisserant E."/>
            <person name="Veneault-Fourrey C."/>
            <person name="Joly D.L."/>
            <person name="Hacquard S."/>
            <person name="Amselem J."/>
            <person name="Cantarel B.L."/>
            <person name="Chiu R."/>
            <person name="Coutinho P.M."/>
            <person name="Feau N."/>
            <person name="Field M."/>
            <person name="Frey P."/>
            <person name="Gelhaye E."/>
            <person name="Goldberg J."/>
            <person name="Grabherr M.G."/>
            <person name="Kodira C.D."/>
            <person name="Kohler A."/>
            <person name="Kuees U."/>
            <person name="Lindquist E.A."/>
            <person name="Lucas S.M."/>
            <person name="Mago R."/>
            <person name="Mauceli E."/>
            <person name="Morin E."/>
            <person name="Murat C."/>
            <person name="Pangilinan J.L."/>
            <person name="Park R."/>
            <person name="Pearson M."/>
            <person name="Quesneville H."/>
            <person name="Rouhier N."/>
            <person name="Sakthikumar S."/>
            <person name="Salamov A.A."/>
            <person name="Schmutz J."/>
            <person name="Selles B."/>
            <person name="Shapiro H."/>
            <person name="Tanguay P."/>
            <person name="Tuskan G.A."/>
            <person name="Henrissat B."/>
            <person name="Van de Peer Y."/>
            <person name="Rouze P."/>
            <person name="Ellis J.G."/>
            <person name="Dodds P.N."/>
            <person name="Schein J.E."/>
            <person name="Zhong S."/>
            <person name="Hamelin R.C."/>
            <person name="Grigoriev I.V."/>
            <person name="Szabo L.J."/>
            <person name="Martin F."/>
        </authorList>
    </citation>
    <scope>NUCLEOTIDE SEQUENCE [LARGE SCALE GENOMIC DNA]</scope>
    <source>
        <strain evidence="3">98AG31 / pathotype 3-4-7</strain>
    </source>
</reference>
<sequence length="235" mass="26572">MPPKRTRRPKNPHIAPVLSSHELPDRRRELHDSHQIGTNSTTKLRCRKRESDSEPDDRRDALEKIGVSLGTKSTCKHLLNLLDKRIRRKTPRLSTQSQPVPSKQDLQTPTTAVLNPGNQLDTTSILLPLDQDIEDNQFDNTQLTLPSRLTSTSSPSNEIQHHEKSKSKSASSPIRKPEDELTKDQDNRTGNVDYNQFDNTQLVNMLKMVGLDTSGLARSELLDNCRTYNGLSKVH</sequence>
<evidence type="ECO:0000313" key="3">
    <source>
        <dbReference type="Proteomes" id="UP000001072"/>
    </source>
</evidence>
<dbReference type="HOGENOM" id="CLU_1180454_0_0_1"/>
<organism evidence="3">
    <name type="scientific">Melampsora larici-populina (strain 98AG31 / pathotype 3-4-7)</name>
    <name type="common">Poplar leaf rust fungus</name>
    <dbReference type="NCBI Taxonomy" id="747676"/>
    <lineage>
        <taxon>Eukaryota</taxon>
        <taxon>Fungi</taxon>
        <taxon>Dikarya</taxon>
        <taxon>Basidiomycota</taxon>
        <taxon>Pucciniomycotina</taxon>
        <taxon>Pucciniomycetes</taxon>
        <taxon>Pucciniales</taxon>
        <taxon>Melampsoraceae</taxon>
        <taxon>Melampsora</taxon>
    </lineage>
</organism>
<name>F4RPS5_MELLP</name>
<dbReference type="VEuPathDB" id="FungiDB:MELLADRAFT_63997"/>
<gene>
    <name evidence="2" type="ORF">MELLADRAFT_63997</name>
</gene>
<proteinExistence type="predicted"/>
<dbReference type="GeneID" id="18930192"/>
<feature type="region of interest" description="Disordered" evidence="1">
    <location>
        <begin position="87"/>
        <end position="119"/>
    </location>
</feature>
<protein>
    <submittedName>
        <fullName evidence="2">Uncharacterized protein</fullName>
    </submittedName>
</protein>
<feature type="compositionally biased region" description="Basic and acidic residues" evidence="1">
    <location>
        <begin position="175"/>
        <end position="187"/>
    </location>
</feature>
<accession>F4RPS5</accession>
<dbReference type="AlphaFoldDB" id="F4RPS5"/>
<dbReference type="Proteomes" id="UP000001072">
    <property type="component" value="Unassembled WGS sequence"/>
</dbReference>
<feature type="region of interest" description="Disordered" evidence="1">
    <location>
        <begin position="1"/>
        <end position="58"/>
    </location>
</feature>